<dbReference type="EMBL" id="CAJOBB010000453">
    <property type="protein sequence ID" value="CAF3682881.1"/>
    <property type="molecule type" value="Genomic_DNA"/>
</dbReference>
<evidence type="ECO:0000259" key="5">
    <source>
        <dbReference type="Pfam" id="PF00298"/>
    </source>
</evidence>
<dbReference type="InterPro" id="IPR000911">
    <property type="entry name" value="Ribosomal_uL11"/>
</dbReference>
<dbReference type="EMBL" id="CAJOAY010001246">
    <property type="protein sequence ID" value="CAF3816305.1"/>
    <property type="molecule type" value="Genomic_DNA"/>
</dbReference>
<dbReference type="InterPro" id="IPR020784">
    <property type="entry name" value="Ribosomal_uL11_N"/>
</dbReference>
<evidence type="ECO:0000313" key="8">
    <source>
        <dbReference type="EMBL" id="CAF0853025.1"/>
    </source>
</evidence>
<dbReference type="InterPro" id="IPR036796">
    <property type="entry name" value="Ribosomal_uL11_N_sf"/>
</dbReference>
<evidence type="ECO:0000256" key="2">
    <source>
        <dbReference type="ARBA" id="ARBA00022980"/>
    </source>
</evidence>
<dbReference type="Pfam" id="PF00298">
    <property type="entry name" value="Ribosomal_L11"/>
    <property type="match status" value="1"/>
</dbReference>
<dbReference type="Gene3D" id="3.30.1550.10">
    <property type="entry name" value="Ribosomal protein L11/L12, N-terminal domain"/>
    <property type="match status" value="1"/>
</dbReference>
<dbReference type="Gene3D" id="1.10.10.250">
    <property type="entry name" value="Ribosomal protein L11, C-terminal domain"/>
    <property type="match status" value="2"/>
</dbReference>
<feature type="domain" description="Large ribosomal subunit protein uL11 C-terminal" evidence="5">
    <location>
        <begin position="74"/>
        <end position="134"/>
    </location>
</feature>
<evidence type="ECO:0000256" key="1">
    <source>
        <dbReference type="ARBA" id="ARBA00010537"/>
    </source>
</evidence>
<dbReference type="PANTHER" id="PTHR11661">
    <property type="entry name" value="60S RIBOSOMAL PROTEIN L12"/>
    <property type="match status" value="1"/>
</dbReference>
<dbReference type="SUPFAM" id="SSF46906">
    <property type="entry name" value="Ribosomal protein L11, C-terminal domain"/>
    <property type="match status" value="1"/>
</dbReference>
<dbReference type="Pfam" id="PF03946">
    <property type="entry name" value="Ribosomal_L11_N"/>
    <property type="match status" value="1"/>
</dbReference>
<comment type="similarity">
    <text evidence="1 4">Belongs to the universal ribosomal protein uL11 family.</text>
</comment>
<accession>A0A813S8U9</accession>
<sequence>MGPKFDPAAVYEIMIRVTGGEVPGGSSLAPKIGPLGLSPKKVGDDIAKATGEWKGMRVTVKLTVQNRNAKIDVIPSASSLVIKALKEPPRDRKKQKNIKHDGNVSLDEIYKIARIMRPRSLAKTFDGTVKEILGKEQIKSYLVFILSIIEIFLGTAQSVGCKVEGSHPHDIINQISNGQVDVPRE</sequence>
<feature type="domain" description="Large ribosomal subunit protein uL11 N-terminal" evidence="6">
    <location>
        <begin position="13"/>
        <end position="68"/>
    </location>
</feature>
<dbReference type="SUPFAM" id="SSF54747">
    <property type="entry name" value="Ribosomal L11/L12e N-terminal domain"/>
    <property type="match status" value="1"/>
</dbReference>
<dbReference type="GO" id="GO:0022625">
    <property type="term" value="C:cytosolic large ribosomal subunit"/>
    <property type="evidence" value="ECO:0007669"/>
    <property type="project" value="TreeGrafter"/>
</dbReference>
<dbReference type="Proteomes" id="UP000663891">
    <property type="component" value="Unassembled WGS sequence"/>
</dbReference>
<dbReference type="Proteomes" id="UP000663860">
    <property type="component" value="Unassembled WGS sequence"/>
</dbReference>
<dbReference type="OrthoDB" id="1478556at2759"/>
<name>A0A813S8U9_9BILA</name>
<dbReference type="Proteomes" id="UP000663881">
    <property type="component" value="Unassembled WGS sequence"/>
</dbReference>
<protein>
    <recommendedName>
        <fullName evidence="12">60S ribosomal protein L12</fullName>
    </recommendedName>
</protein>
<dbReference type="AlphaFoldDB" id="A0A813S8U9"/>
<evidence type="ECO:0000313" key="11">
    <source>
        <dbReference type="Proteomes" id="UP000663860"/>
    </source>
</evidence>
<dbReference type="InterPro" id="IPR036769">
    <property type="entry name" value="Ribosomal_uL11_C_sf"/>
</dbReference>
<keyword evidence="3 4" id="KW-0687">Ribonucleoprotein</keyword>
<dbReference type="GO" id="GO:0006412">
    <property type="term" value="P:translation"/>
    <property type="evidence" value="ECO:0007669"/>
    <property type="project" value="InterPro"/>
</dbReference>
<dbReference type="EMBL" id="CAJNOE010000040">
    <property type="protein sequence ID" value="CAF0791681.1"/>
    <property type="molecule type" value="Genomic_DNA"/>
</dbReference>
<evidence type="ECO:0000313" key="9">
    <source>
        <dbReference type="EMBL" id="CAF3682881.1"/>
    </source>
</evidence>
<reference evidence="7" key="1">
    <citation type="submission" date="2021-02" db="EMBL/GenBank/DDBJ databases">
        <authorList>
            <person name="Nowell W R."/>
        </authorList>
    </citation>
    <scope>NUCLEOTIDE SEQUENCE</scope>
</reference>
<keyword evidence="2 4" id="KW-0689">Ribosomal protein</keyword>
<organism evidence="7 11">
    <name type="scientific">Adineta steineri</name>
    <dbReference type="NCBI Taxonomy" id="433720"/>
    <lineage>
        <taxon>Eukaryota</taxon>
        <taxon>Metazoa</taxon>
        <taxon>Spiralia</taxon>
        <taxon>Gnathifera</taxon>
        <taxon>Rotifera</taxon>
        <taxon>Eurotatoria</taxon>
        <taxon>Bdelloidea</taxon>
        <taxon>Adinetida</taxon>
        <taxon>Adinetidae</taxon>
        <taxon>Adineta</taxon>
    </lineage>
</organism>
<comment type="caution">
    <text evidence="7">The sequence shown here is derived from an EMBL/GenBank/DDBJ whole genome shotgun (WGS) entry which is preliminary data.</text>
</comment>
<proteinExistence type="inferred from homology"/>
<gene>
    <name evidence="7" type="ORF">IZO911_LOCUS6435</name>
    <name evidence="9" type="ORF">KXQ929_LOCUS9797</name>
    <name evidence="10" type="ORF">OKA104_LOCUS19383</name>
    <name evidence="8" type="ORF">VCS650_LOCUS6774</name>
</gene>
<evidence type="ECO:0000313" key="7">
    <source>
        <dbReference type="EMBL" id="CAF0791681.1"/>
    </source>
</evidence>
<dbReference type="PANTHER" id="PTHR11661:SF2">
    <property type="entry name" value="LARGE RIBOSOMAL SUBUNIT PROTEIN UL11"/>
    <property type="match status" value="1"/>
</dbReference>
<dbReference type="Proteomes" id="UP000663868">
    <property type="component" value="Unassembled WGS sequence"/>
</dbReference>
<evidence type="ECO:0000256" key="4">
    <source>
        <dbReference type="RuleBase" id="RU003978"/>
    </source>
</evidence>
<evidence type="ECO:0008006" key="12">
    <source>
        <dbReference type="Google" id="ProtNLM"/>
    </source>
</evidence>
<dbReference type="SMART" id="SM00649">
    <property type="entry name" value="RL11"/>
    <property type="match status" value="1"/>
</dbReference>
<dbReference type="HAMAP" id="MF_00736">
    <property type="entry name" value="Ribosomal_uL11"/>
    <property type="match status" value="1"/>
</dbReference>
<dbReference type="EMBL" id="CAJNON010000042">
    <property type="protein sequence ID" value="CAF0853025.1"/>
    <property type="molecule type" value="Genomic_DNA"/>
</dbReference>
<dbReference type="FunFam" id="3.30.1550.10:FF:000002">
    <property type="entry name" value="60S ribosomal protein L12"/>
    <property type="match status" value="1"/>
</dbReference>
<dbReference type="GO" id="GO:0003735">
    <property type="term" value="F:structural constituent of ribosome"/>
    <property type="evidence" value="ECO:0007669"/>
    <property type="project" value="InterPro"/>
</dbReference>
<evidence type="ECO:0000313" key="10">
    <source>
        <dbReference type="EMBL" id="CAF3816305.1"/>
    </source>
</evidence>
<evidence type="ECO:0000259" key="6">
    <source>
        <dbReference type="Pfam" id="PF03946"/>
    </source>
</evidence>
<dbReference type="InterPro" id="IPR020783">
    <property type="entry name" value="Ribosomal_uL11_C"/>
</dbReference>
<evidence type="ECO:0000256" key="3">
    <source>
        <dbReference type="ARBA" id="ARBA00023274"/>
    </source>
</evidence>
<dbReference type="GO" id="GO:0070180">
    <property type="term" value="F:large ribosomal subunit rRNA binding"/>
    <property type="evidence" value="ECO:0007669"/>
    <property type="project" value="TreeGrafter"/>
</dbReference>